<evidence type="ECO:0000313" key="1">
    <source>
        <dbReference type="EMBL" id="CCH86518.1"/>
    </source>
</evidence>
<evidence type="ECO:0000313" key="2">
    <source>
        <dbReference type="Proteomes" id="UP000006461"/>
    </source>
</evidence>
<keyword evidence="2" id="KW-1185">Reference proteome</keyword>
<dbReference type="KEGG" id="mmar:MODMU_1068"/>
<dbReference type="HOGENOM" id="CLU_3390297_0_0_11"/>
<accession>I4ET05</accession>
<dbReference type="AlphaFoldDB" id="I4ET05"/>
<reference evidence="1 2" key="1">
    <citation type="journal article" date="2012" name="J. Bacteriol.">
        <title>Genome Sequence of Radiation-Resistant Modestobacter marinus Strain BC501, a Representative Actinobacterium That Thrives on Calcareous Stone Surfaces.</title>
        <authorList>
            <person name="Normand P."/>
            <person name="Gury J."/>
            <person name="Pujic P."/>
            <person name="Chouaia B."/>
            <person name="Crotti E."/>
            <person name="Brusetti L."/>
            <person name="Daffonchio D."/>
            <person name="Vacherie B."/>
            <person name="Barbe V."/>
            <person name="Medigue C."/>
            <person name="Calteau A."/>
            <person name="Ghodhbane-Gtari F."/>
            <person name="Essoussi I."/>
            <person name="Nouioui I."/>
            <person name="Abbassi-Ghozzi I."/>
            <person name="Gtari M."/>
        </authorList>
    </citation>
    <scope>NUCLEOTIDE SEQUENCE [LARGE SCALE GENOMIC DNA]</scope>
    <source>
        <strain evidence="2">BC 501</strain>
    </source>
</reference>
<protein>
    <submittedName>
        <fullName evidence="1">Uncharacterized protein</fullName>
    </submittedName>
</protein>
<proteinExistence type="predicted"/>
<organism evidence="1 2">
    <name type="scientific">Modestobacter italicus (strain DSM 44449 / CECT 9708 / BC 501)</name>
    <dbReference type="NCBI Taxonomy" id="2732864"/>
    <lineage>
        <taxon>Bacteria</taxon>
        <taxon>Bacillati</taxon>
        <taxon>Actinomycetota</taxon>
        <taxon>Actinomycetes</taxon>
        <taxon>Geodermatophilales</taxon>
        <taxon>Geodermatophilaceae</taxon>
        <taxon>Modestobacter</taxon>
    </lineage>
</organism>
<name>I4ET05_MODI5</name>
<dbReference type="Proteomes" id="UP000006461">
    <property type="component" value="Chromosome"/>
</dbReference>
<sequence length="32" mass="3350">MAPPAGADWRLSDTAVGGAFDVRTEGAYRSSH</sequence>
<gene>
    <name evidence="1" type="ordered locus">MODMU_1068</name>
</gene>
<dbReference type="EMBL" id="FO203431">
    <property type="protein sequence ID" value="CCH86518.1"/>
    <property type="molecule type" value="Genomic_DNA"/>
</dbReference>